<accession>A0A1C3EL73</accession>
<name>A0A1C3EL73_9GAMM</name>
<dbReference type="PROSITE" id="PS51257">
    <property type="entry name" value="PROKAR_LIPOPROTEIN"/>
    <property type="match status" value="1"/>
</dbReference>
<dbReference type="OrthoDB" id="6463810at2"/>
<feature type="chain" id="PRO_5008673189" description="Lipoprotein" evidence="1">
    <location>
        <begin position="22"/>
        <end position="108"/>
    </location>
</feature>
<evidence type="ECO:0000313" key="2">
    <source>
        <dbReference type="EMBL" id="ODA33970.1"/>
    </source>
</evidence>
<evidence type="ECO:0000256" key="1">
    <source>
        <dbReference type="SAM" id="SignalP"/>
    </source>
</evidence>
<dbReference type="InterPro" id="IPR046516">
    <property type="entry name" value="DUF6694"/>
</dbReference>
<proteinExistence type="predicted"/>
<sequence>MKKILKTLAFGAMVTLLTACGEPTLDTSSDKAMKASIQEIMTQLSQEEKTKFKNSIKQIYVVGTMSSFGTGESPEQARAKVGEKLNGMTAEEIFALADEIKAKMKNRG</sequence>
<protein>
    <recommendedName>
        <fullName evidence="4">Lipoprotein</fullName>
    </recommendedName>
</protein>
<keyword evidence="1" id="KW-0732">Signal</keyword>
<evidence type="ECO:0008006" key="4">
    <source>
        <dbReference type="Google" id="ProtNLM"/>
    </source>
</evidence>
<feature type="signal peptide" evidence="1">
    <location>
        <begin position="1"/>
        <end position="21"/>
    </location>
</feature>
<comment type="caution">
    <text evidence="2">The sequence shown here is derived from an EMBL/GenBank/DDBJ whole genome shotgun (WGS) entry which is preliminary data.</text>
</comment>
<dbReference type="AlphaFoldDB" id="A0A1C3EL73"/>
<dbReference type="Pfam" id="PF20404">
    <property type="entry name" value="DUF6694"/>
    <property type="match status" value="1"/>
</dbReference>
<dbReference type="RefSeq" id="WP_068900981.1">
    <property type="nucleotide sequence ID" value="NZ_JBHUIF010000013.1"/>
</dbReference>
<gene>
    <name evidence="2" type="ORF">A8L45_07940</name>
</gene>
<reference evidence="2 3" key="1">
    <citation type="submission" date="2016-05" db="EMBL/GenBank/DDBJ databases">
        <title>Genomic Taxonomy of the Vibrionaceae.</title>
        <authorList>
            <person name="Gomez-Gil B."/>
            <person name="Enciso-Ibarra J."/>
        </authorList>
    </citation>
    <scope>NUCLEOTIDE SEQUENCE [LARGE SCALE GENOMIC DNA]</scope>
    <source>
        <strain evidence="2 3">CAIM 1920</strain>
    </source>
</reference>
<organism evidence="2 3">
    <name type="scientific">Veronia pacifica</name>
    <dbReference type="NCBI Taxonomy" id="1080227"/>
    <lineage>
        <taxon>Bacteria</taxon>
        <taxon>Pseudomonadati</taxon>
        <taxon>Pseudomonadota</taxon>
        <taxon>Gammaproteobacteria</taxon>
        <taxon>Vibrionales</taxon>
        <taxon>Vibrionaceae</taxon>
        <taxon>Veronia</taxon>
    </lineage>
</organism>
<dbReference type="Proteomes" id="UP000094936">
    <property type="component" value="Unassembled WGS sequence"/>
</dbReference>
<evidence type="ECO:0000313" key="3">
    <source>
        <dbReference type="Proteomes" id="UP000094936"/>
    </source>
</evidence>
<dbReference type="EMBL" id="LYBM01000011">
    <property type="protein sequence ID" value="ODA33970.1"/>
    <property type="molecule type" value="Genomic_DNA"/>
</dbReference>
<keyword evidence="3" id="KW-1185">Reference proteome</keyword>